<dbReference type="AlphaFoldDB" id="A0A8K0DGV1"/>
<sequence length="118" mass="14138">KRSSKWNYWERAIEDELNALQENETWKLVDKPEDEEVISNRWVFRAKENNKGKLICKARLVARGFEQDEGLEINENYENKVCLLDKAIYGLKQAPKIWNERFNTFMSSLNFKRSKSDY</sequence>
<evidence type="ECO:0000259" key="1">
    <source>
        <dbReference type="Pfam" id="PF07727"/>
    </source>
</evidence>
<feature type="domain" description="Reverse transcriptase Ty1/copia-type" evidence="1">
    <location>
        <begin position="73"/>
        <end position="115"/>
    </location>
</feature>
<feature type="non-terminal residue" evidence="2">
    <location>
        <position position="118"/>
    </location>
</feature>
<reference evidence="2" key="1">
    <citation type="submission" date="2019-08" db="EMBL/GenBank/DDBJ databases">
        <title>The genome of the North American firefly Photinus pyralis.</title>
        <authorList>
            <consortium name="Photinus pyralis genome working group"/>
            <person name="Fallon T.R."/>
            <person name="Sander Lower S.E."/>
            <person name="Weng J.-K."/>
        </authorList>
    </citation>
    <scope>NUCLEOTIDE SEQUENCE</scope>
    <source>
        <strain evidence="2">TRF0915ILg1</strain>
        <tissue evidence="2">Whole body</tissue>
    </source>
</reference>
<evidence type="ECO:0000313" key="2">
    <source>
        <dbReference type="EMBL" id="KAF2903302.1"/>
    </source>
</evidence>
<protein>
    <recommendedName>
        <fullName evidence="1">Reverse transcriptase Ty1/copia-type domain-containing protein</fullName>
    </recommendedName>
</protein>
<dbReference type="InterPro" id="IPR013103">
    <property type="entry name" value="RVT_2"/>
</dbReference>
<organism evidence="2 3">
    <name type="scientific">Ignelater luminosus</name>
    <name type="common">Cucubano</name>
    <name type="synonym">Pyrophorus luminosus</name>
    <dbReference type="NCBI Taxonomy" id="2038154"/>
    <lineage>
        <taxon>Eukaryota</taxon>
        <taxon>Metazoa</taxon>
        <taxon>Ecdysozoa</taxon>
        <taxon>Arthropoda</taxon>
        <taxon>Hexapoda</taxon>
        <taxon>Insecta</taxon>
        <taxon>Pterygota</taxon>
        <taxon>Neoptera</taxon>
        <taxon>Endopterygota</taxon>
        <taxon>Coleoptera</taxon>
        <taxon>Polyphaga</taxon>
        <taxon>Elateriformia</taxon>
        <taxon>Elateroidea</taxon>
        <taxon>Elateridae</taxon>
        <taxon>Agrypninae</taxon>
        <taxon>Pyrophorini</taxon>
        <taxon>Ignelater</taxon>
    </lineage>
</organism>
<dbReference type="Pfam" id="PF07727">
    <property type="entry name" value="RVT_2"/>
    <property type="match status" value="2"/>
</dbReference>
<proteinExistence type="predicted"/>
<feature type="non-terminal residue" evidence="2">
    <location>
        <position position="1"/>
    </location>
</feature>
<feature type="domain" description="Reverse transcriptase Ty1/copia-type" evidence="1">
    <location>
        <begin position="23"/>
        <end position="72"/>
    </location>
</feature>
<dbReference type="EMBL" id="VTPC01001061">
    <property type="protein sequence ID" value="KAF2903302.1"/>
    <property type="molecule type" value="Genomic_DNA"/>
</dbReference>
<gene>
    <name evidence="2" type="ORF">ILUMI_02881</name>
</gene>
<keyword evidence="3" id="KW-1185">Reference proteome</keyword>
<dbReference type="Proteomes" id="UP000801492">
    <property type="component" value="Unassembled WGS sequence"/>
</dbReference>
<comment type="caution">
    <text evidence="2">The sequence shown here is derived from an EMBL/GenBank/DDBJ whole genome shotgun (WGS) entry which is preliminary data.</text>
</comment>
<accession>A0A8K0DGV1</accession>
<name>A0A8K0DGV1_IGNLU</name>
<evidence type="ECO:0000313" key="3">
    <source>
        <dbReference type="Proteomes" id="UP000801492"/>
    </source>
</evidence>
<dbReference type="OrthoDB" id="6783825at2759"/>